<evidence type="ECO:0000256" key="2">
    <source>
        <dbReference type="ARBA" id="ARBA00022737"/>
    </source>
</evidence>
<gene>
    <name evidence="6" type="ORF">HK099_003094</name>
</gene>
<dbReference type="InterPro" id="IPR001680">
    <property type="entry name" value="WD40_rpt"/>
</dbReference>
<dbReference type="InterPro" id="IPR040132">
    <property type="entry name" value="Tex1/THOC3"/>
</dbReference>
<dbReference type="AlphaFoldDB" id="A0AAD5Y129"/>
<name>A0AAD5Y129_9FUNG</name>
<evidence type="ECO:0000256" key="4">
    <source>
        <dbReference type="PROSITE-ProRule" id="PRU00221"/>
    </source>
</evidence>
<dbReference type="SMART" id="SM00320">
    <property type="entry name" value="WD40"/>
    <property type="match status" value="2"/>
</dbReference>
<comment type="similarity">
    <text evidence="3">Belongs to the THOC3 family.</text>
</comment>
<feature type="compositionally biased region" description="Low complexity" evidence="5">
    <location>
        <begin position="59"/>
        <end position="69"/>
    </location>
</feature>
<dbReference type="Gene3D" id="2.130.10.10">
    <property type="entry name" value="YVTN repeat-like/Quinoprotein amine dehydrogenase"/>
    <property type="match status" value="1"/>
</dbReference>
<dbReference type="GO" id="GO:0000445">
    <property type="term" value="C:THO complex part of transcription export complex"/>
    <property type="evidence" value="ECO:0007669"/>
    <property type="project" value="TreeGrafter"/>
</dbReference>
<evidence type="ECO:0008006" key="8">
    <source>
        <dbReference type="Google" id="ProtNLM"/>
    </source>
</evidence>
<dbReference type="SUPFAM" id="SSF50978">
    <property type="entry name" value="WD40 repeat-like"/>
    <property type="match status" value="1"/>
</dbReference>
<evidence type="ECO:0000256" key="3">
    <source>
        <dbReference type="ARBA" id="ARBA00046343"/>
    </source>
</evidence>
<dbReference type="GO" id="GO:0006406">
    <property type="term" value="P:mRNA export from nucleus"/>
    <property type="evidence" value="ECO:0007669"/>
    <property type="project" value="InterPro"/>
</dbReference>
<dbReference type="Pfam" id="PF00400">
    <property type="entry name" value="WD40"/>
    <property type="match status" value="2"/>
</dbReference>
<dbReference type="EMBL" id="JADGJW010000208">
    <property type="protein sequence ID" value="KAJ3221800.1"/>
    <property type="molecule type" value="Genomic_DNA"/>
</dbReference>
<evidence type="ECO:0000256" key="5">
    <source>
        <dbReference type="SAM" id="MobiDB-lite"/>
    </source>
</evidence>
<proteinExistence type="inferred from homology"/>
<keyword evidence="1 4" id="KW-0853">WD repeat</keyword>
<dbReference type="PROSITE" id="PS50082">
    <property type="entry name" value="WD_REPEATS_2"/>
    <property type="match status" value="1"/>
</dbReference>
<keyword evidence="7" id="KW-1185">Reference proteome</keyword>
<dbReference type="InterPro" id="IPR036322">
    <property type="entry name" value="WD40_repeat_dom_sf"/>
</dbReference>
<dbReference type="InterPro" id="IPR015943">
    <property type="entry name" value="WD40/YVTN_repeat-like_dom_sf"/>
</dbReference>
<comment type="caution">
    <text evidence="6">The sequence shown here is derived from an EMBL/GenBank/DDBJ whole genome shotgun (WGS) entry which is preliminary data.</text>
</comment>
<accession>A0AAD5Y129</accession>
<reference evidence="6" key="1">
    <citation type="submission" date="2020-05" db="EMBL/GenBank/DDBJ databases">
        <title>Phylogenomic resolution of chytrid fungi.</title>
        <authorList>
            <person name="Stajich J.E."/>
            <person name="Amses K."/>
            <person name="Simmons R."/>
            <person name="Seto K."/>
            <person name="Myers J."/>
            <person name="Bonds A."/>
            <person name="Quandt C.A."/>
            <person name="Barry K."/>
            <person name="Liu P."/>
            <person name="Grigoriev I."/>
            <person name="Longcore J.E."/>
            <person name="James T.Y."/>
        </authorList>
    </citation>
    <scope>NUCLEOTIDE SEQUENCE</scope>
    <source>
        <strain evidence="6">JEL0476</strain>
    </source>
</reference>
<feature type="compositionally biased region" description="Acidic residues" evidence="5">
    <location>
        <begin position="81"/>
        <end position="94"/>
    </location>
</feature>
<dbReference type="Proteomes" id="UP001211065">
    <property type="component" value="Unassembled WGS sequence"/>
</dbReference>
<keyword evidence="2" id="KW-0677">Repeat</keyword>
<dbReference type="PANTHER" id="PTHR22839:SF0">
    <property type="entry name" value="THO COMPLEX SUBUNIT 3"/>
    <property type="match status" value="1"/>
</dbReference>
<feature type="repeat" description="WD" evidence="4">
    <location>
        <begin position="257"/>
        <end position="292"/>
    </location>
</feature>
<evidence type="ECO:0000313" key="7">
    <source>
        <dbReference type="Proteomes" id="UP001211065"/>
    </source>
</evidence>
<feature type="region of interest" description="Disordered" evidence="5">
    <location>
        <begin position="59"/>
        <end position="117"/>
    </location>
</feature>
<evidence type="ECO:0000256" key="1">
    <source>
        <dbReference type="ARBA" id="ARBA00022574"/>
    </source>
</evidence>
<dbReference type="PANTHER" id="PTHR22839">
    <property type="entry name" value="THO COMPLEX SUBUNIT 3 THO3"/>
    <property type="match status" value="1"/>
</dbReference>
<protein>
    <recommendedName>
        <fullName evidence="8">Anaphase-promoting complex subunit 4 WD40 domain-containing protein</fullName>
    </recommendedName>
</protein>
<evidence type="ECO:0000313" key="6">
    <source>
        <dbReference type="EMBL" id="KAJ3221800.1"/>
    </source>
</evidence>
<sequence>MKLLYIGAGLYSLSVTCAPINNQLNDIPKYRPNVYLQSLNHLNFNNLIDETSDNYQSRWASSLSTDSSSNNFNQQNKPDIEKEELDENPEEIEVDYSLKDNLLSKPEEQTTNTTENDEDYVDLFNSMPMLILNDSDEDLVDINVINDNNSISEDENSSDESKEIFDEWNSEDIENKEGEKIEDPNFYSFKMISDTLYKSSRLSNFSKAKPIDLVNNKNVASTLAWNANGTYLATGSLQTIRLFSCGKTSFTQSPQEITVHTNKVQAVCWHTTNPDRLSSGSKDKTVKLFDLKISFRNHTNDINMGGEVINLKWHPTRSEIVACGLVKEKEDYISFLDLRGGTTSNSEEHNNFTYKKLAADSDEVA</sequence>
<organism evidence="6 7">
    <name type="scientific">Clydaea vesicula</name>
    <dbReference type="NCBI Taxonomy" id="447962"/>
    <lineage>
        <taxon>Eukaryota</taxon>
        <taxon>Fungi</taxon>
        <taxon>Fungi incertae sedis</taxon>
        <taxon>Chytridiomycota</taxon>
        <taxon>Chytridiomycota incertae sedis</taxon>
        <taxon>Chytridiomycetes</taxon>
        <taxon>Lobulomycetales</taxon>
        <taxon>Lobulomycetaceae</taxon>
        <taxon>Clydaea</taxon>
    </lineage>
</organism>